<dbReference type="Proteomes" id="UP001283361">
    <property type="component" value="Unassembled WGS sequence"/>
</dbReference>
<keyword evidence="3" id="KW-1185">Reference proteome</keyword>
<keyword evidence="1" id="KW-0732">Signal</keyword>
<sequence>MKVSLAFLAAVLAVGMCATVQQLIHHEVVYLYSTDKDMTVDHCATKCNALFDLIAGHDEDRTDKICHYECSCQKNNSCRQITNTHHRTTTAAAPAPATA</sequence>
<organism evidence="2 3">
    <name type="scientific">Elysia crispata</name>
    <name type="common">lettuce slug</name>
    <dbReference type="NCBI Taxonomy" id="231223"/>
    <lineage>
        <taxon>Eukaryota</taxon>
        <taxon>Metazoa</taxon>
        <taxon>Spiralia</taxon>
        <taxon>Lophotrochozoa</taxon>
        <taxon>Mollusca</taxon>
        <taxon>Gastropoda</taxon>
        <taxon>Heterobranchia</taxon>
        <taxon>Euthyneura</taxon>
        <taxon>Panpulmonata</taxon>
        <taxon>Sacoglossa</taxon>
        <taxon>Placobranchoidea</taxon>
        <taxon>Plakobranchidae</taxon>
        <taxon>Elysia</taxon>
    </lineage>
</organism>
<name>A0AAE0YYE6_9GAST</name>
<evidence type="ECO:0000313" key="3">
    <source>
        <dbReference type="Proteomes" id="UP001283361"/>
    </source>
</evidence>
<accession>A0AAE0YYE6</accession>
<reference evidence="2" key="1">
    <citation type="journal article" date="2023" name="G3 (Bethesda)">
        <title>A reference genome for the long-term kleptoplast-retaining sea slug Elysia crispata morphotype clarki.</title>
        <authorList>
            <person name="Eastman K.E."/>
            <person name="Pendleton A.L."/>
            <person name="Shaikh M.A."/>
            <person name="Suttiyut T."/>
            <person name="Ogas R."/>
            <person name="Tomko P."/>
            <person name="Gavelis G."/>
            <person name="Widhalm J.R."/>
            <person name="Wisecaver J.H."/>
        </authorList>
    </citation>
    <scope>NUCLEOTIDE SEQUENCE</scope>
    <source>
        <strain evidence="2">ECLA1</strain>
    </source>
</reference>
<comment type="caution">
    <text evidence="2">The sequence shown here is derived from an EMBL/GenBank/DDBJ whole genome shotgun (WGS) entry which is preliminary data.</text>
</comment>
<dbReference type="EMBL" id="JAWDGP010005210">
    <property type="protein sequence ID" value="KAK3758801.1"/>
    <property type="molecule type" value="Genomic_DNA"/>
</dbReference>
<protein>
    <submittedName>
        <fullName evidence="2">Uncharacterized protein</fullName>
    </submittedName>
</protein>
<dbReference type="AlphaFoldDB" id="A0AAE0YYE6"/>
<evidence type="ECO:0000313" key="2">
    <source>
        <dbReference type="EMBL" id="KAK3758801.1"/>
    </source>
</evidence>
<feature type="signal peptide" evidence="1">
    <location>
        <begin position="1"/>
        <end position="17"/>
    </location>
</feature>
<gene>
    <name evidence="2" type="ORF">RRG08_030612</name>
</gene>
<proteinExistence type="predicted"/>
<feature type="chain" id="PRO_5042256702" evidence="1">
    <location>
        <begin position="18"/>
        <end position="99"/>
    </location>
</feature>
<evidence type="ECO:0000256" key="1">
    <source>
        <dbReference type="SAM" id="SignalP"/>
    </source>
</evidence>